<dbReference type="Pfam" id="PF24883">
    <property type="entry name" value="NPHP3_N"/>
    <property type="match status" value="1"/>
</dbReference>
<dbReference type="InterPro" id="IPR027417">
    <property type="entry name" value="P-loop_NTPase"/>
</dbReference>
<feature type="repeat" description="WD" evidence="4">
    <location>
        <begin position="4375"/>
        <end position="4416"/>
    </location>
</feature>
<dbReference type="Pfam" id="PF00400">
    <property type="entry name" value="WD40"/>
    <property type="match status" value="12"/>
</dbReference>
<feature type="repeat" description="WD" evidence="4">
    <location>
        <begin position="4508"/>
        <end position="4531"/>
    </location>
</feature>
<dbReference type="SUPFAM" id="SSF52540">
    <property type="entry name" value="P-loop containing nucleoside triphosphate hydrolases"/>
    <property type="match status" value="1"/>
</dbReference>
<dbReference type="InterPro" id="IPR001849">
    <property type="entry name" value="PH_domain"/>
</dbReference>
<feature type="repeat" description="WD" evidence="4">
    <location>
        <begin position="4660"/>
        <end position="4692"/>
    </location>
</feature>
<evidence type="ECO:0000259" key="6">
    <source>
        <dbReference type="PROSITE" id="PS50003"/>
    </source>
</evidence>
<dbReference type="InterPro" id="IPR056884">
    <property type="entry name" value="NPHP3-like_N"/>
</dbReference>
<dbReference type="PROSITE" id="PS00678">
    <property type="entry name" value="WD_REPEATS_1"/>
    <property type="match status" value="5"/>
</dbReference>
<feature type="repeat" description="WD" evidence="4">
    <location>
        <begin position="4776"/>
        <end position="4808"/>
    </location>
</feature>
<feature type="repeat" description="ANK" evidence="3">
    <location>
        <begin position="2212"/>
        <end position="2244"/>
    </location>
</feature>
<feature type="region of interest" description="Disordered" evidence="5">
    <location>
        <begin position="124"/>
        <end position="149"/>
    </location>
</feature>
<dbReference type="SUPFAM" id="SSF48403">
    <property type="entry name" value="Ankyrin repeat"/>
    <property type="match status" value="2"/>
</dbReference>
<dbReference type="PROSITE" id="PS50294">
    <property type="entry name" value="WD_REPEATS_REGION"/>
    <property type="match status" value="10"/>
</dbReference>
<comment type="caution">
    <text evidence="7">The sequence shown here is derived from an EMBL/GenBank/DDBJ whole genome shotgun (WGS) entry which is preliminary data.</text>
</comment>
<keyword evidence="8" id="KW-1185">Reference proteome</keyword>
<dbReference type="EMBL" id="LGRX02006087">
    <property type="protein sequence ID" value="KAK3277479.1"/>
    <property type="molecule type" value="Genomic_DNA"/>
</dbReference>
<feature type="repeat" description="WD" evidence="4">
    <location>
        <begin position="4417"/>
        <end position="4458"/>
    </location>
</feature>
<dbReference type="Pfam" id="PF00023">
    <property type="entry name" value="Ank"/>
    <property type="match status" value="1"/>
</dbReference>
<evidence type="ECO:0000256" key="4">
    <source>
        <dbReference type="PROSITE-ProRule" id="PRU00221"/>
    </source>
</evidence>
<feature type="repeat" description="WD" evidence="4">
    <location>
        <begin position="4693"/>
        <end position="4734"/>
    </location>
</feature>
<feature type="repeat" description="ANK" evidence="3">
    <location>
        <begin position="3212"/>
        <end position="3244"/>
    </location>
</feature>
<dbReference type="Pfam" id="PF00169">
    <property type="entry name" value="PH"/>
    <property type="match status" value="1"/>
</dbReference>
<feature type="repeat" description="ANK" evidence="3">
    <location>
        <begin position="3010"/>
        <end position="3043"/>
    </location>
</feature>
<feature type="repeat" description="WD" evidence="4">
    <location>
        <begin position="4218"/>
        <end position="4259"/>
    </location>
</feature>
<protein>
    <recommendedName>
        <fullName evidence="6">PH domain-containing protein</fullName>
    </recommendedName>
</protein>
<feature type="repeat" description="WD" evidence="4">
    <location>
        <begin position="4260"/>
        <end position="4301"/>
    </location>
</feature>
<keyword evidence="2" id="KW-0677">Repeat</keyword>
<feature type="repeat" description="ANK" evidence="3">
    <location>
        <begin position="3178"/>
        <end position="3205"/>
    </location>
</feature>
<dbReference type="SUPFAM" id="SSF50729">
    <property type="entry name" value="PH domain-like"/>
    <property type="match status" value="1"/>
</dbReference>
<dbReference type="Proteomes" id="UP001190700">
    <property type="component" value="Unassembled WGS sequence"/>
</dbReference>
<dbReference type="SMART" id="SM00248">
    <property type="entry name" value="ANK"/>
    <property type="match status" value="16"/>
</dbReference>
<dbReference type="Gene3D" id="3.40.50.300">
    <property type="entry name" value="P-loop containing nucleotide triphosphate hydrolases"/>
    <property type="match status" value="1"/>
</dbReference>
<name>A0AAE0GG55_9CHLO</name>
<feature type="region of interest" description="Disordered" evidence="5">
    <location>
        <begin position="2571"/>
        <end position="2597"/>
    </location>
</feature>
<feature type="domain" description="PH" evidence="6">
    <location>
        <begin position="1"/>
        <end position="94"/>
    </location>
</feature>
<feature type="region of interest" description="Disordered" evidence="5">
    <location>
        <begin position="4538"/>
        <end position="4566"/>
    </location>
</feature>
<dbReference type="InterPro" id="IPR015943">
    <property type="entry name" value="WD40/YVTN_repeat-like_dom_sf"/>
</dbReference>
<dbReference type="InterPro" id="IPR011993">
    <property type="entry name" value="PH-like_dom_sf"/>
</dbReference>
<dbReference type="InterPro" id="IPR011047">
    <property type="entry name" value="Quinoprotein_ADH-like_sf"/>
</dbReference>
<accession>A0AAE0GG55</accession>
<evidence type="ECO:0000256" key="2">
    <source>
        <dbReference type="ARBA" id="ARBA00022737"/>
    </source>
</evidence>
<dbReference type="InterPro" id="IPR019775">
    <property type="entry name" value="WD40_repeat_CS"/>
</dbReference>
<dbReference type="Gene3D" id="2.30.29.30">
    <property type="entry name" value="Pleckstrin-homology domain (PH domain)/Phosphotyrosine-binding domain (PTB)"/>
    <property type="match status" value="1"/>
</dbReference>
<dbReference type="InterPro" id="IPR002110">
    <property type="entry name" value="Ankyrin_rpt"/>
</dbReference>
<reference evidence="7 8" key="1">
    <citation type="journal article" date="2015" name="Genome Biol. Evol.">
        <title>Comparative Genomics of a Bacterivorous Green Alga Reveals Evolutionary Causalities and Consequences of Phago-Mixotrophic Mode of Nutrition.</title>
        <authorList>
            <person name="Burns J.A."/>
            <person name="Paasch A."/>
            <person name="Narechania A."/>
            <person name="Kim E."/>
        </authorList>
    </citation>
    <scope>NUCLEOTIDE SEQUENCE [LARGE SCALE GENOMIC DNA]</scope>
    <source>
        <strain evidence="7 8">PLY_AMNH</strain>
    </source>
</reference>
<keyword evidence="3" id="KW-0040">ANK repeat</keyword>
<feature type="region of interest" description="Disordered" evidence="5">
    <location>
        <begin position="653"/>
        <end position="679"/>
    </location>
</feature>
<sequence>MPDYEGYLHKQGRILGNWKFRYAVLQGTKLTYFTDASKRNCTSVVDVRTAHEWTDGKREHTFGFTTIERKVYKCFTNTELEKNEWVTALNASCAESAVAEAQSKALSPRRSFPALKACCADKVPEEEHSDSAESEVLLPSPSEDKEPSEEITVRKVYSLEEAFDGLRALHRLSFVERAEACRDILMQLDRCGVPGARGGGGASSRALLQVGQDLGSAAPDPQKMADAMELCLKGALRFVEVPATRFPAVLVLLRLAARLTGGIYHATCCDAVGPREPPEMELEARKETWQRMCKRLRAALRARPGGSPIVLLELPLSCVELGMLSLGSHRFLHDLAVGSAKLLSGGWRADVSTLLQGLCIAGRAMEGKVRELAARHAYHEIYLLGADKFSASDTDAPQCHVAEVASLLQGPNSCEGVKSYLMQEQSRLLEGGPRWEVIAAWVHLLFDLLEAQELPPAFGLWLWRGNDRFKGLSSYLELGDPHLPPGEVGGPLKADGGPSESAGGLAAWLENLPSQPDEDWLKQGVRRLDAYLQSVVSEVQEFSDHTGLERVKEALQEVQRLWGSVGAFNLGATHERTCQLLEGIGAVLEQAKEGLEQSQEASTRMQEGLARVEEVLSALAPDEGTTEEVEEEVKADLERQLLGLTDKIARTLQDGTSRAHGPQAAATAGSASEPGRANLAAPPSSLPLLCEVFAQHVVTRLRTLADGHASEALQAEKAAEWSHQVGELMRATATFVHVELQLRAIHLDPLPGGEAGAPQAPTAAGAQQVASCSEPLGLPAEGAVPAPRGSAPIAKLGDAQTPDDEVRLRVEAAEVADTAEHTAHHEGAGSQTVAPIMGSGNAWHVYQARLSGVMERHTPRIERMREAHEAGSGKVQAQIKVYIWELQSELERFSSAGVMLDATAVPVVSRGKSQEGEEEKDAAAMESADRIPALRRVLHFIRRSRDASDRVAEALARRLESMQEAKEQHAEMVQWVESAWTQLESLTDSAEVTRVCSGLKQKVDGWKDEWQHRTEHTAKAGRVLWGSVTRAAHAAIPVPAPLGAALQSSAPLGGLPQDLRVQMQEGARQLLLDSKEWAAAAQDSAESVLDTVEEIAGEFGTVALPVFNLWQDWRSHQAARRELWRVRAHAAYRTMLLLNAWELREKTDADEAGAGGLPAAAPVGVQAPALRLDGLAAAAAREDEEAAAVEEKEQGWQMLRRELARAMTRRTALETTAAARKRELQERLGRLEALTQQQWGPGGEHTGLQRAAVLAACTRERLLLQRIMVNVQDVGRSMQVVLAFVGQMQAQLLTIEAKLDEALGALHALQAVQQRQEERLMRIEMMNGGEVLTKIRVKLGGQECPLWPTEVYIEPRAREVGPAGEAVEPPCPIEAVTTAFLEASGLEECEGGGKTDGVANNMEGASVLLISGWSGSGKSTVAARLRYRLGRGFLEQDAQAGAGGRRLLGVYANLPAMANPRTDLMREALQKQYDISPQDVAELKRCVQEGEVEIVLVLDGYDELAPGMQHLNLYDTNDLETWRRRDAHIGPRIIVLCRAEFLSGCATLGQYRRLFAPKESENDTWSQDENAARRLTEWRLDDFQDASWAQFIFFHIALQLRAELCKWPSTAGMNQPFAHLPDAVLDQGDLFGSWGASFGGWTVHQGNSGLRAHELVKQQLRYLYKASMRTPSAHDAATQLEAQWRLAEAVGKVTATRGVEEKHVVELAHTFYGHMGWTLPGLKEWRDSGAELRVWGFEKFLWRLTSKMGEFHDLMKTPHMMTIIVNVLPSVEHLSSSEEQVKDRVLTAFGDEVGERVWVALRRKKGAAHGSLMQLHVLRKLQEALEPRLEPQPSGASLGAAVGRGAADAWAETAYESKLVAQLEEVLASDELKGIFGPSGAPAGGPAEGGCSWSLESAQAGIRRCLMAQPVQRSKLFELFINLQVDRGCEKLEAVQVQGLGLEELRRNAFAFMRQLAAQMTAQNSPKVRYLAQLAVESLRGSPSEWDRFFAPESVRLASVRQVVPLKQAGDVFAFQHKSLQEFMVSVGIAEDLVEAVEGMELSKQELRQTIKEVGPRAAGNAPPLPAGGDGAVGRLPSWPPQHRALLNDELEPYFLEVLLWQAEKLPGGGAGGSAGVSAIGDLSDPERMRRAKRLTALAVKLRSCPLNSVSMTREEAVMDFMADRWLTDAKAAGALEVWILLCTCWPAWLHGALLASRNLQTLLELRMPRRGGGTMLHAAAREGNLHVLGLLLELAQSLSHGDEATRLEWLNARDRQRRTPLYLAVEQGHLEALELLVRSGADFGLSATEPVTLEVLRGGAGRASVDPLARTVHIPRSEALQEESVARTGGFRLSLAYSGGFVAGFPAVAVSRGRWMYEVTVENDADAARQSADACSGPEVEPVEKWVEERVKKEWLDFNREEGHQLVATTEDPQKRLRHGPISEHGVYVCTNPAACGSSTGAKCAPEEEGKEAPSIYCRVHPWFSIGWASSGMASDLEKRGRDAVMVDSDHVGCNKASVGLGGNGSWQHGGAPEMPFAAMQDIARDEAAALAAVANLQEGRPASHRRHDGAADEGEARWWNSVRWWRGPTMTRRPKTQQPIREKQDSGSRADIEADRECASGVHESAALRSFWEGQRHKLPSQLPLFYVRRGAEMGSAREERLCTHYAIHEEEGGQQLAGALWRNACAGKDLPPSRMLFEGPVHESRAGRKKTVLTVAVDLEAQPAAVWFGLGAEWRRVEWASQDLPCAELFNGGAVFPLVSCSDLGYKFSFNLGETAFQHPQPGFQPYALAAVGTLSRDTWFAAAQNGHLAVCERLLMLKIARAAQVGDKRLHQISLNAADIHGRTLAHYGAEHNGVRFLCKLLEIDEAHGDPKAPLSWHQKDKQGHTPLHMACAGGARDAAFYLLEKLPSSAVEAVDAQGNTPMHHLASGGHTEIMAWLLCKNAGAVTHTNFAGMSPLHVAAKKQHEATARQILTALAGLPGSSGFWPHEVVDAGSRGEGADADGDVRNADAAMERLLAAVDAKDMDGNTPLYYAAGTLSGARLVKALEQAGADLNAANNIGKSALMLAAEHGNADVVGALWRADCGQADHKGRTAVHWAAEGGSAQVLEALVNQEGAHTARRDKDGKTPVYLAAEGAREEALEKLKEADAEPRHLVIISSGITPAHRAAGEGQVEVLRLLRKHYCQLLSLADNDGGTPAHWAASGGQIEALKLLREHDAHLLGVADSRGRTPAHWAAKSGKAAALHMLQEARVDLNRSDADGKSPAYDTVWNGHAEALRALKQAGADLAPLADIFAHWAAERGEVQVLQMLRAVGLDLGWVDYHGRTPAHCAASWGQAEALKILGDAGVNLAQADALGATPAQVAREGGHAAALGVLTGNQRALGSVRRAARLGGNSLRERRDSKAATHAPLLQGGRAAEAGNLPSGNAAQSPLAELDSQLLTPDQRRLVVWSGVSLAFLQRFERQLRERFPGRSLSTRQVVAEVVKERTRREGVDGGGVRYIDLPEMFGEVGPSKFFVSHMWGADFAKLVARLGERLDDADPERVHVWIDVFAVNQHGGTAADLERLQDCLRASEAGTLLVMDELRVPGDDGSVIDLVPLKRLWCVYEMWSTLHLRGERWLQVEEGSMARSAWQRSVDGLDVAQCEAYSESDKRMMLEQVQATVGVQALNHRVRALFILVPLFYADDMRLLQEGEDTLELGLLDTWLEDPGRAGKTLWIQGVAGGGKSTVSSAIIRRHCAEGQEGRAPPCALLHLFVKHNDLRKQSPIRAVRTLAHQLFMAFPALLGEYFCGLGAARVHELRSPEDAVQLLLREPIERYLQGRRVVIVVDALDEGVSIAEERLTWIQRCWQNRMARLVCLHLRKLPEGVSLVVTSRSPFPGSGYDYLEHMMTSHAEEAVTRGSLEAFIRPEDAHATMKRALVEKHPTEEMNVDAVITEVKRLSKGTMVYCRVLRELVERAKGGGDIVASGRLPASLDMAYRAYMKALQEDLGREGCAQVVELVRVLAAAREPLSISQLLRCGFADAAELVQRVGFLFRVSEDFKVLAFHKTVLEFFTDRERAGEEFFADPGVGHRVLFTMLSKELRRTGDARPPTYALRHALVHGFRGDAPELALLVGSLDFWRRCYTAGLGEAVLYDLLEEADSWAPHDHEGTQGEPHDAARQEKTVVIDEAKRFLTQVNTDLHTDPEMIWLRAHDSPSWCWCHQEMRRKGPPPSGRLLYRSSERWADELMSIHHDGQVHAVALSADGKMVASGASDKIVRLYDSSTGELKMELRGHGQLVSAVAFSADDTTVVSASCDKSVRLWDAATGEPKKLLTVPKAPAEAKGQGWNLNFNFEFEFDWTFIQGDWRPAVALSADGNVVATGSQNGKKDNAVRLWDVHTGTLRAVLQGHDGMVHSVMISADGRMVASASGDATVRLWDAATGEPTAVMNGHDDVVCSVAISADCKTVASGSLDATVRLWEAATKELRACFRHSSPVTSVAISADGKTVAATTLEMVCLWDATTGDPKAELCHPGGIYSSVALNAKGTMVVSGSLDMTVQLWDASIEGHKGELPPHGPGGKEFGSEFPERRHGPVDGMSSMAFSADGKTVATGGTAMVQLRDACTGELKAELKAETEADMKTPLKGRLKGNLASNPTLQHSAIQGREETGEKHPDSDADSEAESSGVVSYISVAFSIDSKMVASGSSDRMVRLWDASTGDLQMVLQGHEGKVTSVAFSPDGKTVASGSSDGMTRLWDASTGDLKTVLQDPEAEVTSVAFSPDGKTVATSSSFDYVYLWDLDTGEEKASMDHDVPVQSVTFSADGATIASGSGDCTVQLWDASGGGKKAELKGHCQTVMSVAFSPDGKMVASGSLDGTVRLWDTCTLEQHAVLWGHRSFVHSVAFSPDGKTLASGSVDGTVRVWDVPVGE</sequence>
<feature type="repeat" description="ANK" evidence="3">
    <location>
        <begin position="2257"/>
        <end position="2289"/>
    </location>
</feature>
<dbReference type="SUPFAM" id="SSF50998">
    <property type="entry name" value="Quinoprotein alcohol dehydrogenase-like"/>
    <property type="match status" value="2"/>
</dbReference>
<dbReference type="InterPro" id="IPR036770">
    <property type="entry name" value="Ankyrin_rpt-contain_sf"/>
</dbReference>
<evidence type="ECO:0000313" key="7">
    <source>
        <dbReference type="EMBL" id="KAK3277479.1"/>
    </source>
</evidence>
<dbReference type="CDD" id="cd00200">
    <property type="entry name" value="WD40"/>
    <property type="match status" value="2"/>
</dbReference>
<feature type="repeat" description="WD" evidence="4">
    <location>
        <begin position="4860"/>
        <end position="4897"/>
    </location>
</feature>
<keyword evidence="1 4" id="KW-0853">WD repeat</keyword>
<dbReference type="Pfam" id="PF13637">
    <property type="entry name" value="Ank_4"/>
    <property type="match status" value="1"/>
</dbReference>
<dbReference type="PROSITE" id="PS50003">
    <property type="entry name" value="PH_DOMAIN"/>
    <property type="match status" value="1"/>
</dbReference>
<organism evidence="7 8">
    <name type="scientific">Cymbomonas tetramitiformis</name>
    <dbReference type="NCBI Taxonomy" id="36881"/>
    <lineage>
        <taxon>Eukaryota</taxon>
        <taxon>Viridiplantae</taxon>
        <taxon>Chlorophyta</taxon>
        <taxon>Pyramimonadophyceae</taxon>
        <taxon>Pyramimonadales</taxon>
        <taxon>Pyramimonadaceae</taxon>
        <taxon>Cymbomonas</taxon>
    </lineage>
</organism>
<dbReference type="InterPro" id="IPR001680">
    <property type="entry name" value="WD40_rpt"/>
</dbReference>
<dbReference type="SMART" id="SM00233">
    <property type="entry name" value="PH"/>
    <property type="match status" value="1"/>
</dbReference>
<evidence type="ECO:0000256" key="1">
    <source>
        <dbReference type="ARBA" id="ARBA00022574"/>
    </source>
</evidence>
<dbReference type="Gene3D" id="2.130.10.10">
    <property type="entry name" value="YVTN repeat-like/Quinoprotein amine dehydrogenase"/>
    <property type="match status" value="5"/>
</dbReference>
<dbReference type="PROSITE" id="PS50088">
    <property type="entry name" value="ANK_REPEAT"/>
    <property type="match status" value="6"/>
</dbReference>
<proteinExistence type="predicted"/>
<dbReference type="Gene3D" id="1.25.40.20">
    <property type="entry name" value="Ankyrin repeat-containing domain"/>
    <property type="match status" value="6"/>
</dbReference>
<evidence type="ECO:0000256" key="5">
    <source>
        <dbReference type="SAM" id="MobiDB-lite"/>
    </source>
</evidence>
<evidence type="ECO:0000313" key="8">
    <source>
        <dbReference type="Proteomes" id="UP001190700"/>
    </source>
</evidence>
<evidence type="ECO:0000256" key="3">
    <source>
        <dbReference type="PROSITE-ProRule" id="PRU00023"/>
    </source>
</evidence>
<dbReference type="SMART" id="SM00320">
    <property type="entry name" value="WD40"/>
    <property type="match status" value="14"/>
</dbReference>
<gene>
    <name evidence="7" type="ORF">CYMTET_14517</name>
</gene>
<feature type="repeat" description="WD" evidence="4">
    <location>
        <begin position="4735"/>
        <end position="4776"/>
    </location>
</feature>
<dbReference type="PRINTS" id="PR00320">
    <property type="entry name" value="GPROTEINBRPT"/>
</dbReference>
<dbReference type="PANTHER" id="PTHR19879">
    <property type="entry name" value="TRANSCRIPTION INITIATION FACTOR TFIID"/>
    <property type="match status" value="1"/>
</dbReference>
<feature type="compositionally biased region" description="Basic and acidic residues" evidence="5">
    <location>
        <begin position="4551"/>
        <end position="4562"/>
    </location>
</feature>
<dbReference type="PROSITE" id="PS50082">
    <property type="entry name" value="WD_REPEATS_2"/>
    <property type="match status" value="11"/>
</dbReference>
<dbReference type="PANTHER" id="PTHR19879:SF9">
    <property type="entry name" value="TRANSCRIPTION INITIATION FACTOR TFIID SUBUNIT 5"/>
    <property type="match status" value="1"/>
</dbReference>
<dbReference type="InterPro" id="IPR020472">
    <property type="entry name" value="WD40_PAC1"/>
</dbReference>
<feature type="compositionally biased region" description="Basic and acidic residues" evidence="5">
    <location>
        <begin position="2582"/>
        <end position="2597"/>
    </location>
</feature>
<dbReference type="Pfam" id="PF12796">
    <property type="entry name" value="Ank_2"/>
    <property type="match status" value="4"/>
</dbReference>
<feature type="repeat" description="WD" evidence="4">
    <location>
        <begin position="4818"/>
        <end position="4850"/>
    </location>
</feature>
<dbReference type="PROSITE" id="PS50297">
    <property type="entry name" value="ANK_REP_REGION"/>
    <property type="match status" value="6"/>
</dbReference>
<dbReference type="SUPFAM" id="SSF82171">
    <property type="entry name" value="DPP6 N-terminal domain-like"/>
    <property type="match status" value="1"/>
</dbReference>
<feature type="repeat" description="ANK" evidence="3">
    <location>
        <begin position="3308"/>
        <end position="3340"/>
    </location>
</feature>